<accession>A0A3P5XIX8</accession>
<dbReference type="GO" id="GO:0004132">
    <property type="term" value="F:dCMP deaminase activity"/>
    <property type="evidence" value="ECO:0007669"/>
    <property type="project" value="TreeGrafter"/>
</dbReference>
<dbReference type="InterPro" id="IPR016193">
    <property type="entry name" value="Cytidine_deaminase-like"/>
</dbReference>
<keyword evidence="3 7" id="KW-0378">Hydrolase</keyword>
<dbReference type="PROSITE" id="PS00903">
    <property type="entry name" value="CYT_DCMP_DEAMINASES_1"/>
    <property type="match status" value="1"/>
</dbReference>
<dbReference type="GO" id="GO:0052717">
    <property type="term" value="F:tRNA-specific adenosine-34 deaminase activity"/>
    <property type="evidence" value="ECO:0007669"/>
    <property type="project" value="UniProtKB-EC"/>
</dbReference>
<comment type="similarity">
    <text evidence="1">Belongs to the cytidine and deoxycytidylate deaminase family.</text>
</comment>
<dbReference type="InterPro" id="IPR015517">
    <property type="entry name" value="dCMP_deaminase-rel"/>
</dbReference>
<keyword evidence="2" id="KW-0479">Metal-binding</keyword>
<protein>
    <submittedName>
        <fullName evidence="7">tRNA-specific adenosine deaminase</fullName>
        <ecNumber evidence="7">3.5.4.33</ecNumber>
    </submittedName>
</protein>
<feature type="domain" description="CMP/dCMP-type deaminase" evidence="6">
    <location>
        <begin position="276"/>
        <end position="389"/>
    </location>
</feature>
<dbReference type="Proteomes" id="UP000277498">
    <property type="component" value="Unassembled WGS sequence"/>
</dbReference>
<organism evidence="7 8">
    <name type="scientific">Pseudogemmobacter humi</name>
    <dbReference type="NCBI Taxonomy" id="2483812"/>
    <lineage>
        <taxon>Bacteria</taxon>
        <taxon>Pseudomonadati</taxon>
        <taxon>Pseudomonadota</taxon>
        <taxon>Alphaproteobacteria</taxon>
        <taxon>Rhodobacterales</taxon>
        <taxon>Paracoccaceae</taxon>
        <taxon>Pseudogemmobacter</taxon>
    </lineage>
</organism>
<dbReference type="InterPro" id="IPR002125">
    <property type="entry name" value="CMP_dCMP_dom"/>
</dbReference>
<dbReference type="Gene3D" id="3.40.50.300">
    <property type="entry name" value="P-loop containing nucleotide triphosphate hydrolases"/>
    <property type="match status" value="1"/>
</dbReference>
<evidence type="ECO:0000256" key="3">
    <source>
        <dbReference type="ARBA" id="ARBA00022801"/>
    </source>
</evidence>
<evidence type="ECO:0000313" key="7">
    <source>
        <dbReference type="EMBL" id="VDC31536.1"/>
    </source>
</evidence>
<dbReference type="PANTHER" id="PTHR11086">
    <property type="entry name" value="DEOXYCYTIDYLATE DEAMINASE-RELATED"/>
    <property type="match status" value="1"/>
</dbReference>
<dbReference type="InterPro" id="IPR027417">
    <property type="entry name" value="P-loop_NTPase"/>
</dbReference>
<dbReference type="SUPFAM" id="SSF53927">
    <property type="entry name" value="Cytidine deaminase-like"/>
    <property type="match status" value="1"/>
</dbReference>
<dbReference type="Pfam" id="PF00383">
    <property type="entry name" value="dCMP_cyt_deam_1"/>
    <property type="match status" value="1"/>
</dbReference>
<dbReference type="EMBL" id="UXAW01000085">
    <property type="protein sequence ID" value="VDC31536.1"/>
    <property type="molecule type" value="Genomic_DNA"/>
</dbReference>
<dbReference type="PROSITE" id="PS51747">
    <property type="entry name" value="CYT_DCMP_DEAMINASES_2"/>
    <property type="match status" value="1"/>
</dbReference>
<evidence type="ECO:0000256" key="5">
    <source>
        <dbReference type="SAM" id="MobiDB-lite"/>
    </source>
</evidence>
<evidence type="ECO:0000259" key="6">
    <source>
        <dbReference type="PROSITE" id="PS51747"/>
    </source>
</evidence>
<reference evidence="7 8" key="1">
    <citation type="submission" date="2018-11" db="EMBL/GenBank/DDBJ databases">
        <authorList>
            <person name="Criscuolo A."/>
        </authorList>
    </citation>
    <scope>NUCLEOTIDE SEQUENCE [LARGE SCALE GENOMIC DNA]</scope>
    <source>
        <strain evidence="7">ACIP111625</strain>
    </source>
</reference>
<dbReference type="Gene3D" id="3.40.140.10">
    <property type="entry name" value="Cytidine Deaminase, domain 2"/>
    <property type="match status" value="1"/>
</dbReference>
<dbReference type="EC" id="3.5.4.33" evidence="7"/>
<evidence type="ECO:0000256" key="4">
    <source>
        <dbReference type="ARBA" id="ARBA00022833"/>
    </source>
</evidence>
<evidence type="ECO:0000256" key="2">
    <source>
        <dbReference type="ARBA" id="ARBA00022723"/>
    </source>
</evidence>
<gene>
    <name evidence="7" type="primary">tadA_2</name>
    <name evidence="7" type="ORF">XINFAN_02936</name>
</gene>
<dbReference type="GO" id="GO:0008270">
    <property type="term" value="F:zinc ion binding"/>
    <property type="evidence" value="ECO:0007669"/>
    <property type="project" value="InterPro"/>
</dbReference>
<dbReference type="AlphaFoldDB" id="A0A3P5XIX8"/>
<name>A0A3P5XIX8_9RHOB</name>
<dbReference type="GO" id="GO:0005737">
    <property type="term" value="C:cytoplasm"/>
    <property type="evidence" value="ECO:0007669"/>
    <property type="project" value="TreeGrafter"/>
</dbReference>
<evidence type="ECO:0000313" key="8">
    <source>
        <dbReference type="Proteomes" id="UP000277498"/>
    </source>
</evidence>
<keyword evidence="8" id="KW-1185">Reference proteome</keyword>
<dbReference type="PANTHER" id="PTHR11086:SF18">
    <property type="entry name" value="DEOXYCYTIDYLATE DEAMINASE"/>
    <property type="match status" value="1"/>
</dbReference>
<feature type="region of interest" description="Disordered" evidence="5">
    <location>
        <begin position="482"/>
        <end position="502"/>
    </location>
</feature>
<dbReference type="InterPro" id="IPR016192">
    <property type="entry name" value="APOBEC/CMP_deaminase_Zn-bd"/>
</dbReference>
<evidence type="ECO:0000256" key="1">
    <source>
        <dbReference type="ARBA" id="ARBA00006576"/>
    </source>
</evidence>
<sequence length="502" mass="56269">MKVGYEAVVIHLTRDLKAMLHEFSSFEIDTYTQKINLMNDVVRYSGKQDFLARVAIASIVANRVKFNKPRELNAKNARIFQASKKAYIVRQLKRKQEADLLSKVYGKKFVQISIAVSEGDQFQSVLSIVGREAPELSQVKRESEARQLIIRDKDEAGSPFGQSLINVYHSADVFVGGNANEIGSQIGRFIEAFFGSNMISPTRDEFGSFLAKTASFRTLDLSRQVGAAIMSKFGDVITLGCNEVPKSQGGNYWCDDDYPQRDIERGVEPNKLETTRLIYDFVHALSKLDKMNFDPVEVLRDPALDHVLKDAFISDITEFGRITHAEMSALADAARLGRSTLGSTIYVTTFPCHNCAKHLIAAGVTRIVYIEPYAKSKAFELSGDALTVSRGDSDKVLVEHFIGIAPRRYREIFEKGKKRRDELNRVKKWQFDDPTPMIDNKTGTHTFLEFHALSGFKSGLSQVAAMFAARKVDAVKFGPKTAKTRTRAARPVGVRPTRNFRS</sequence>
<keyword evidence="4" id="KW-0862">Zinc</keyword>
<proteinExistence type="inferred from homology"/>